<dbReference type="Gene3D" id="3.40.630.30">
    <property type="match status" value="2"/>
</dbReference>
<gene>
    <name evidence="4" type="ORF">SAMN04489812_4103</name>
</gene>
<keyword evidence="5" id="KW-1185">Reference proteome</keyword>
<dbReference type="SUPFAM" id="SSF55729">
    <property type="entry name" value="Acyl-CoA N-acyltransferases (Nat)"/>
    <property type="match status" value="2"/>
</dbReference>
<keyword evidence="1" id="KW-0808">Transferase</keyword>
<keyword evidence="2" id="KW-0012">Acyltransferase</keyword>
<reference evidence="4 5" key="1">
    <citation type="submission" date="2016-10" db="EMBL/GenBank/DDBJ databases">
        <authorList>
            <person name="de Groot N.N."/>
        </authorList>
    </citation>
    <scope>NUCLEOTIDE SEQUENCE [LARGE SCALE GENOMIC DNA]</scope>
    <source>
        <strain evidence="4 5">DSM 21800</strain>
    </source>
</reference>
<feature type="domain" description="N-acetyltransferase" evidence="3">
    <location>
        <begin position="192"/>
        <end position="328"/>
    </location>
</feature>
<evidence type="ECO:0000313" key="4">
    <source>
        <dbReference type="EMBL" id="SDT09143.1"/>
    </source>
</evidence>
<organism evidence="4 5">
    <name type="scientific">Microlunatus soli</name>
    <dbReference type="NCBI Taxonomy" id="630515"/>
    <lineage>
        <taxon>Bacteria</taxon>
        <taxon>Bacillati</taxon>
        <taxon>Actinomycetota</taxon>
        <taxon>Actinomycetes</taxon>
        <taxon>Propionibacteriales</taxon>
        <taxon>Propionibacteriaceae</taxon>
        <taxon>Microlunatus</taxon>
    </lineage>
</organism>
<evidence type="ECO:0000313" key="5">
    <source>
        <dbReference type="Proteomes" id="UP000199103"/>
    </source>
</evidence>
<dbReference type="EMBL" id="LT629772">
    <property type="protein sequence ID" value="SDT09143.1"/>
    <property type="molecule type" value="Genomic_DNA"/>
</dbReference>
<evidence type="ECO:0000256" key="1">
    <source>
        <dbReference type="ARBA" id="ARBA00022679"/>
    </source>
</evidence>
<dbReference type="GO" id="GO:0016747">
    <property type="term" value="F:acyltransferase activity, transferring groups other than amino-acyl groups"/>
    <property type="evidence" value="ECO:0007669"/>
    <property type="project" value="InterPro"/>
</dbReference>
<accession>A0A1H1XJ15</accession>
<dbReference type="Pfam" id="PF00583">
    <property type="entry name" value="Acetyltransf_1"/>
    <property type="match status" value="2"/>
</dbReference>
<proteinExistence type="predicted"/>
<protein>
    <submittedName>
        <fullName evidence="4">N-acetylglutamate synthase, GNAT family</fullName>
    </submittedName>
</protein>
<sequence>MPERSGINTVPGMIIRSFRAGDGPDLASCWTRSAPQDPIGYRRFRDMFLLDRSFDPAGLKIAEVDGTVVGAAYAVRRLIPESGDDLQPDAGWIPFFFVHPDHRGHGVGRQLLQSALDWLADLGRSTTYFSSYTPNYFLPGLDADRYPAADRLLRALGFETQYRCVAMDASLQDYRIPDDVVALIDRQRGSGYRFGPPTDDELVGLIDIAGAEFNADWARGIREAVLDGMPLDRIMMAWDPDGNPLGWAMFGTYEHVIERFGPFGVLPASRGLGLGKVLLHLTLEQMRAAGAHSAWFLWTEPTSAAGRLYLKSGFDITRTFTVMRRTAPSS</sequence>
<dbReference type="AlphaFoldDB" id="A0A1H1XJ15"/>
<dbReference type="PANTHER" id="PTHR43877:SF1">
    <property type="entry name" value="ACETYLTRANSFERASE"/>
    <property type="match status" value="1"/>
</dbReference>
<evidence type="ECO:0000256" key="2">
    <source>
        <dbReference type="ARBA" id="ARBA00023315"/>
    </source>
</evidence>
<dbReference type="InterPro" id="IPR016181">
    <property type="entry name" value="Acyl_CoA_acyltransferase"/>
</dbReference>
<evidence type="ECO:0000259" key="3">
    <source>
        <dbReference type="PROSITE" id="PS51186"/>
    </source>
</evidence>
<dbReference type="InterPro" id="IPR000182">
    <property type="entry name" value="GNAT_dom"/>
</dbReference>
<dbReference type="InterPro" id="IPR050832">
    <property type="entry name" value="Bact_Acetyltransf"/>
</dbReference>
<dbReference type="PROSITE" id="PS51186">
    <property type="entry name" value="GNAT"/>
    <property type="match status" value="2"/>
</dbReference>
<dbReference type="Proteomes" id="UP000199103">
    <property type="component" value="Chromosome I"/>
</dbReference>
<dbReference type="PANTHER" id="PTHR43877">
    <property type="entry name" value="AMINOALKYLPHOSPHONATE N-ACETYLTRANSFERASE-RELATED-RELATED"/>
    <property type="match status" value="1"/>
</dbReference>
<dbReference type="STRING" id="630515.SAMN04489812_4103"/>
<name>A0A1H1XJ15_9ACTN</name>
<dbReference type="CDD" id="cd04301">
    <property type="entry name" value="NAT_SF"/>
    <property type="match status" value="2"/>
</dbReference>
<feature type="domain" description="N-acetyltransferase" evidence="3">
    <location>
        <begin position="13"/>
        <end position="179"/>
    </location>
</feature>